<dbReference type="Proteomes" id="UP000193866">
    <property type="component" value="Unassembled WGS sequence"/>
</dbReference>
<dbReference type="InterPro" id="IPR012533">
    <property type="entry name" value="YcnI-copper_dom"/>
</dbReference>
<dbReference type="Pfam" id="PF07987">
    <property type="entry name" value="DUF1775"/>
    <property type="match status" value="1"/>
</dbReference>
<evidence type="ECO:0000313" key="6">
    <source>
        <dbReference type="Proteomes" id="UP000193866"/>
    </source>
</evidence>
<evidence type="ECO:0000256" key="2">
    <source>
        <dbReference type="SAM" id="Phobius"/>
    </source>
</evidence>
<keyword evidence="6" id="KW-1185">Reference proteome</keyword>
<protein>
    <submittedName>
        <fullName evidence="5">Nuclear export factor GLE1</fullName>
    </submittedName>
</protein>
<feature type="region of interest" description="Disordered" evidence="1">
    <location>
        <begin position="173"/>
        <end position="206"/>
    </location>
</feature>
<dbReference type="RefSeq" id="WP_085265110.1">
    <property type="nucleotide sequence ID" value="NZ_JACKVG010000004.1"/>
</dbReference>
<evidence type="ECO:0000256" key="3">
    <source>
        <dbReference type="SAM" id="SignalP"/>
    </source>
</evidence>
<keyword evidence="3" id="KW-0732">Signal</keyword>
<accession>A0A1X1YH89</accession>
<evidence type="ECO:0000256" key="1">
    <source>
        <dbReference type="SAM" id="MobiDB-lite"/>
    </source>
</evidence>
<feature type="chain" id="PRO_5038719994" evidence="3">
    <location>
        <begin position="35"/>
        <end position="232"/>
    </location>
</feature>
<evidence type="ECO:0000259" key="4">
    <source>
        <dbReference type="Pfam" id="PF07987"/>
    </source>
</evidence>
<comment type="caution">
    <text evidence="5">The sequence shown here is derived from an EMBL/GenBank/DDBJ whole genome shotgun (WGS) entry which is preliminary data.</text>
</comment>
<evidence type="ECO:0000313" key="5">
    <source>
        <dbReference type="EMBL" id="ORW10476.1"/>
    </source>
</evidence>
<dbReference type="STRING" id="1108812.AWC16_13975"/>
<feature type="transmembrane region" description="Helical" evidence="2">
    <location>
        <begin position="210"/>
        <end position="228"/>
    </location>
</feature>
<reference evidence="5 6" key="1">
    <citation type="submission" date="2016-01" db="EMBL/GenBank/DDBJ databases">
        <title>The new phylogeny of the genus Mycobacterium.</title>
        <authorList>
            <person name="Tarcisio F."/>
            <person name="Conor M."/>
            <person name="Antonella G."/>
            <person name="Elisabetta G."/>
            <person name="Giulia F.S."/>
            <person name="Sara T."/>
            <person name="Anna F."/>
            <person name="Clotilde B."/>
            <person name="Roberto B."/>
            <person name="Veronica D.S."/>
            <person name="Fabio R."/>
            <person name="Monica P."/>
            <person name="Olivier J."/>
            <person name="Enrico T."/>
            <person name="Nicola S."/>
        </authorList>
    </citation>
    <scope>NUCLEOTIDE SEQUENCE [LARGE SCALE GENOMIC DNA]</scope>
    <source>
        <strain evidence="5 6">DSM 45394</strain>
    </source>
</reference>
<organism evidence="5 6">
    <name type="scientific">Mycolicibacter longobardus</name>
    <dbReference type="NCBI Taxonomy" id="1108812"/>
    <lineage>
        <taxon>Bacteria</taxon>
        <taxon>Bacillati</taxon>
        <taxon>Actinomycetota</taxon>
        <taxon>Actinomycetes</taxon>
        <taxon>Mycobacteriales</taxon>
        <taxon>Mycobacteriaceae</taxon>
        <taxon>Mycolicibacter</taxon>
    </lineage>
</organism>
<dbReference type="Gene3D" id="2.60.40.2230">
    <property type="entry name" value="Uncharacterised protein YcnI-like PF07987, DUF1775"/>
    <property type="match status" value="1"/>
</dbReference>
<dbReference type="InterPro" id="IPR038507">
    <property type="entry name" value="YcnI-like_sf"/>
</dbReference>
<keyword evidence="2" id="KW-0472">Membrane</keyword>
<proteinExistence type="predicted"/>
<keyword evidence="2" id="KW-1133">Transmembrane helix</keyword>
<feature type="domain" description="YncI copper-binding" evidence="4">
    <location>
        <begin position="35"/>
        <end position="167"/>
    </location>
</feature>
<name>A0A1X1YH89_9MYCO</name>
<sequence length="232" mass="23771">MSRMGRMGAGIRALALAAAITVAGSLAGAAPAWAHVHASSPGAVRGGIAMVTFEVPNESPTGSATTELTVTLPDVASARTETTPGWTARLDRDAKTGTVRSVTWTATAGGIGADQFGLFRIAMKLPDTDTVNFPSAQRYADGTVIRWDQEPPPGGGEAEHPVPTLELATGPVSRTEHHAQHPEPAVSAGPDPDGGTGPSGPHYADNPARLIGGAALLFAALAATITFGRRRR</sequence>
<dbReference type="EMBL" id="LQPG01000022">
    <property type="protein sequence ID" value="ORW10476.1"/>
    <property type="molecule type" value="Genomic_DNA"/>
</dbReference>
<keyword evidence="2" id="KW-0812">Transmembrane</keyword>
<feature type="signal peptide" evidence="3">
    <location>
        <begin position="1"/>
        <end position="34"/>
    </location>
</feature>
<dbReference type="AlphaFoldDB" id="A0A1X1YH89"/>
<gene>
    <name evidence="5" type="ORF">AWC16_13975</name>
</gene>
<dbReference type="CDD" id="cd08545">
    <property type="entry name" value="YcnI_like"/>
    <property type="match status" value="1"/>
</dbReference>